<evidence type="ECO:0000313" key="3">
    <source>
        <dbReference type="Proteomes" id="UP000622362"/>
    </source>
</evidence>
<dbReference type="PANTHER" id="PTHR39964:SF2">
    <property type="entry name" value="UPF0292 PROTEIN MJ1624"/>
    <property type="match status" value="1"/>
</dbReference>
<feature type="domain" description="Toprim" evidence="1">
    <location>
        <begin position="5"/>
        <end position="68"/>
    </location>
</feature>
<dbReference type="AlphaFoldDB" id="A0A8I0WBI0"/>
<name>A0A8I0WBI0_STAEP</name>
<dbReference type="SUPFAM" id="SSF110455">
    <property type="entry name" value="Toprim domain"/>
    <property type="match status" value="1"/>
</dbReference>
<dbReference type="PROSITE" id="PS50880">
    <property type="entry name" value="TOPRIM"/>
    <property type="match status" value="1"/>
</dbReference>
<organism evidence="2 3">
    <name type="scientific">Staphylococcus epidermidis</name>
    <dbReference type="NCBI Taxonomy" id="1282"/>
    <lineage>
        <taxon>Bacteria</taxon>
        <taxon>Bacillati</taxon>
        <taxon>Bacillota</taxon>
        <taxon>Bacilli</taxon>
        <taxon>Bacillales</taxon>
        <taxon>Staphylococcaceae</taxon>
        <taxon>Staphylococcus</taxon>
    </lineage>
</organism>
<dbReference type="InterPro" id="IPR006171">
    <property type="entry name" value="TOPRIM_dom"/>
</dbReference>
<dbReference type="PANTHER" id="PTHR39964">
    <property type="entry name" value="UPF0292 PROTEIN TK1411"/>
    <property type="match status" value="1"/>
</dbReference>
<dbReference type="RefSeq" id="WP_230691412.1">
    <property type="nucleotide sequence ID" value="NZ_JADPYN010000084.1"/>
</dbReference>
<evidence type="ECO:0000313" key="2">
    <source>
        <dbReference type="EMBL" id="MBF9305030.1"/>
    </source>
</evidence>
<gene>
    <name evidence="2" type="ORF">I3V53_13380</name>
</gene>
<feature type="non-terminal residue" evidence="2">
    <location>
        <position position="68"/>
    </location>
</feature>
<protein>
    <submittedName>
        <fullName evidence="2">Topiosmerase</fullName>
    </submittedName>
</protein>
<dbReference type="Pfam" id="PF01751">
    <property type="entry name" value="Toprim"/>
    <property type="match status" value="1"/>
</dbReference>
<evidence type="ECO:0000259" key="1">
    <source>
        <dbReference type="PROSITE" id="PS50880"/>
    </source>
</evidence>
<dbReference type="Gene3D" id="3.40.1360.10">
    <property type="match status" value="1"/>
</dbReference>
<dbReference type="EMBL" id="JADPYN010000084">
    <property type="protein sequence ID" value="MBF9305030.1"/>
    <property type="molecule type" value="Genomic_DNA"/>
</dbReference>
<sequence length="68" mass="7634">MAILNKVIIVEGKSDKKKVQQVIAEPVNIICTHGTMSIDKLDDMIETLYGKQVYILADSDDEGEKIRK</sequence>
<accession>A0A8I0WBI0</accession>
<comment type="caution">
    <text evidence="2">The sequence shown here is derived from an EMBL/GenBank/DDBJ whole genome shotgun (WGS) entry which is preliminary data.</text>
</comment>
<reference evidence="2" key="1">
    <citation type="submission" date="2020-11" db="EMBL/GenBank/DDBJ databases">
        <title>Molecular epidemiology and genomic profiles of multidrug-resistant bacteria collected from clinical sources in South Africa.</title>
        <authorList>
            <person name="Asante J."/>
            <person name="Amoako D.G."/>
        </authorList>
    </citation>
    <scope>NUCLEOTIDE SEQUENCE</scope>
    <source>
        <strain evidence="2">C68</strain>
    </source>
</reference>
<proteinExistence type="predicted"/>
<dbReference type="Proteomes" id="UP000622362">
    <property type="component" value="Unassembled WGS sequence"/>
</dbReference>